<dbReference type="Proteomes" id="UP001152888">
    <property type="component" value="Unassembled WGS sequence"/>
</dbReference>
<gene>
    <name evidence="1" type="ORF">ACAOBT_LOCUS30476</name>
</gene>
<comment type="caution">
    <text evidence="1">The sequence shown here is derived from an EMBL/GenBank/DDBJ whole genome shotgun (WGS) entry which is preliminary data.</text>
</comment>
<dbReference type="OrthoDB" id="7554902at2759"/>
<proteinExistence type="predicted"/>
<organism evidence="1 2">
    <name type="scientific">Acanthoscelides obtectus</name>
    <name type="common">Bean weevil</name>
    <name type="synonym">Bruchus obtectus</name>
    <dbReference type="NCBI Taxonomy" id="200917"/>
    <lineage>
        <taxon>Eukaryota</taxon>
        <taxon>Metazoa</taxon>
        <taxon>Ecdysozoa</taxon>
        <taxon>Arthropoda</taxon>
        <taxon>Hexapoda</taxon>
        <taxon>Insecta</taxon>
        <taxon>Pterygota</taxon>
        <taxon>Neoptera</taxon>
        <taxon>Endopterygota</taxon>
        <taxon>Coleoptera</taxon>
        <taxon>Polyphaga</taxon>
        <taxon>Cucujiformia</taxon>
        <taxon>Chrysomeloidea</taxon>
        <taxon>Chrysomelidae</taxon>
        <taxon>Bruchinae</taxon>
        <taxon>Bruchini</taxon>
        <taxon>Acanthoscelides</taxon>
    </lineage>
</organism>
<accession>A0A9P0Q4R3</accession>
<name>A0A9P0Q4R3_ACAOB</name>
<evidence type="ECO:0000313" key="2">
    <source>
        <dbReference type="Proteomes" id="UP001152888"/>
    </source>
</evidence>
<sequence>MVHEKRLTPRKKRILYFLKLGGRDITNRTYVILRRLIYSYLAVSYNYLGTRQEKKPFKTPLLNKVVIRAVLSSTNATKKEV</sequence>
<protein>
    <submittedName>
        <fullName evidence="1">Uncharacterized protein</fullName>
    </submittedName>
</protein>
<dbReference type="EMBL" id="CAKOFQ010007835">
    <property type="protein sequence ID" value="CAH2008837.1"/>
    <property type="molecule type" value="Genomic_DNA"/>
</dbReference>
<keyword evidence="2" id="KW-1185">Reference proteome</keyword>
<dbReference type="AlphaFoldDB" id="A0A9P0Q4R3"/>
<reference evidence="1" key="1">
    <citation type="submission" date="2022-03" db="EMBL/GenBank/DDBJ databases">
        <authorList>
            <person name="Sayadi A."/>
        </authorList>
    </citation>
    <scope>NUCLEOTIDE SEQUENCE</scope>
</reference>
<evidence type="ECO:0000313" key="1">
    <source>
        <dbReference type="EMBL" id="CAH2008837.1"/>
    </source>
</evidence>